<proteinExistence type="predicted"/>
<keyword evidence="2" id="KW-0812">Transmembrane</keyword>
<keyword evidence="2" id="KW-1133">Transmembrane helix</keyword>
<dbReference type="EMBL" id="CAUYUJ010013880">
    <property type="protein sequence ID" value="CAK0836861.1"/>
    <property type="molecule type" value="Genomic_DNA"/>
</dbReference>
<organism evidence="3 4">
    <name type="scientific">Prorocentrum cordatum</name>
    <dbReference type="NCBI Taxonomy" id="2364126"/>
    <lineage>
        <taxon>Eukaryota</taxon>
        <taxon>Sar</taxon>
        <taxon>Alveolata</taxon>
        <taxon>Dinophyceae</taxon>
        <taxon>Prorocentrales</taxon>
        <taxon>Prorocentraceae</taxon>
        <taxon>Prorocentrum</taxon>
    </lineage>
</organism>
<sequence length="405" mass="43049">MMMHTPLYVRYVIVAGAIVLPANALRLASNRSDAHSLVHNFSGVLTQESVNRHASKGLFLAGGRAPGCCPESLRAAAAPAGALWPAGRGGPVPNSSGPAPRWFARIAPGEAPFGSLVVFAVMLVLATAVLIVSMCLMMRSPPREVPACSAQPPFRPEALQSLGTTSEQDSQSERAGLASSRRMTPRGAMTQSDADDCRSDAPTEIDNVSQSPLELTPLCPQLKVPDTSKLRVVLPKRACRKRQDAVLHVCSAPQLGGRPLLRARLAECEPTAREACGIYLEALSGDRWHAFLATGDLWAEPAGATPPKLFILRPDGRQFATVEKRPGGDYAILCKLGVLATFSRDLAAHQTRVFSSQGWLMAQTEQGGEGSHEVTAFPGSDAGLVILGLLAIDKCEEHPSRDAAD</sequence>
<accession>A0ABN9SWE5</accession>
<gene>
    <name evidence="3" type="ORF">PCOR1329_LOCUS33226</name>
</gene>
<keyword evidence="2" id="KW-0472">Membrane</keyword>
<dbReference type="Proteomes" id="UP001189429">
    <property type="component" value="Unassembled WGS sequence"/>
</dbReference>
<comment type="caution">
    <text evidence="3">The sequence shown here is derived from an EMBL/GenBank/DDBJ whole genome shotgun (WGS) entry which is preliminary data.</text>
</comment>
<protein>
    <recommendedName>
        <fullName evidence="5">Phospholipid scramblase</fullName>
    </recommendedName>
</protein>
<evidence type="ECO:0000256" key="1">
    <source>
        <dbReference type="SAM" id="MobiDB-lite"/>
    </source>
</evidence>
<evidence type="ECO:0000313" key="3">
    <source>
        <dbReference type="EMBL" id="CAK0836861.1"/>
    </source>
</evidence>
<evidence type="ECO:0000256" key="2">
    <source>
        <dbReference type="SAM" id="Phobius"/>
    </source>
</evidence>
<feature type="transmembrane region" description="Helical" evidence="2">
    <location>
        <begin position="113"/>
        <end position="136"/>
    </location>
</feature>
<evidence type="ECO:0000313" key="4">
    <source>
        <dbReference type="Proteomes" id="UP001189429"/>
    </source>
</evidence>
<evidence type="ECO:0008006" key="5">
    <source>
        <dbReference type="Google" id="ProtNLM"/>
    </source>
</evidence>
<name>A0ABN9SWE5_9DINO</name>
<keyword evidence="4" id="KW-1185">Reference proteome</keyword>
<reference evidence="3" key="1">
    <citation type="submission" date="2023-10" db="EMBL/GenBank/DDBJ databases">
        <authorList>
            <person name="Chen Y."/>
            <person name="Shah S."/>
            <person name="Dougan E. K."/>
            <person name="Thang M."/>
            <person name="Chan C."/>
        </authorList>
    </citation>
    <scope>NUCLEOTIDE SEQUENCE [LARGE SCALE GENOMIC DNA]</scope>
</reference>
<feature type="region of interest" description="Disordered" evidence="1">
    <location>
        <begin position="146"/>
        <end position="209"/>
    </location>
</feature>